<reference evidence="2" key="2">
    <citation type="submission" date="2021-04" db="EMBL/GenBank/DDBJ databases">
        <authorList>
            <person name="Gilroy R."/>
        </authorList>
    </citation>
    <scope>NUCLEOTIDE SEQUENCE</scope>
    <source>
        <strain evidence="2">ChiW7-2402</strain>
    </source>
</reference>
<dbReference type="SUPFAM" id="SSF47413">
    <property type="entry name" value="lambda repressor-like DNA-binding domains"/>
    <property type="match status" value="1"/>
</dbReference>
<dbReference type="CDD" id="cd00093">
    <property type="entry name" value="HTH_XRE"/>
    <property type="match status" value="1"/>
</dbReference>
<dbReference type="InterPro" id="IPR010982">
    <property type="entry name" value="Lambda_DNA-bd_dom_sf"/>
</dbReference>
<reference evidence="2" key="1">
    <citation type="journal article" date="2021" name="PeerJ">
        <title>Extensive microbial diversity within the chicken gut microbiome revealed by metagenomics and culture.</title>
        <authorList>
            <person name="Gilroy R."/>
            <person name="Ravi A."/>
            <person name="Getino M."/>
            <person name="Pursley I."/>
            <person name="Horton D.L."/>
            <person name="Alikhan N.F."/>
            <person name="Baker D."/>
            <person name="Gharbi K."/>
            <person name="Hall N."/>
            <person name="Watson M."/>
            <person name="Adriaenssens E.M."/>
            <person name="Foster-Nyarko E."/>
            <person name="Jarju S."/>
            <person name="Secka A."/>
            <person name="Antonio M."/>
            <person name="Oren A."/>
            <person name="Chaudhuri R.R."/>
            <person name="La Ragione R."/>
            <person name="Hildebrand F."/>
            <person name="Pallen M.J."/>
        </authorList>
    </citation>
    <scope>NUCLEOTIDE SEQUENCE</scope>
    <source>
        <strain evidence="2">ChiW7-2402</strain>
    </source>
</reference>
<comment type="caution">
    <text evidence="2">The sequence shown here is derived from an EMBL/GenBank/DDBJ whole genome shotgun (WGS) entry which is preliminary data.</text>
</comment>
<dbReference type="InterPro" id="IPR031807">
    <property type="entry name" value="HicB-like"/>
</dbReference>
<dbReference type="EMBL" id="DXBB01000070">
    <property type="protein sequence ID" value="HIZ72892.1"/>
    <property type="molecule type" value="Genomic_DNA"/>
</dbReference>
<feature type="domain" description="HTH cro/C1-type" evidence="1">
    <location>
        <begin position="101"/>
        <end position="149"/>
    </location>
</feature>
<proteinExistence type="predicted"/>
<name>A0A9D2JZZ9_9FIRM</name>
<dbReference type="SMART" id="SM00530">
    <property type="entry name" value="HTH_XRE"/>
    <property type="match status" value="1"/>
</dbReference>
<evidence type="ECO:0000313" key="2">
    <source>
        <dbReference type="EMBL" id="HIZ72892.1"/>
    </source>
</evidence>
<gene>
    <name evidence="2" type="ORF">H9964_04875</name>
</gene>
<dbReference type="Pfam" id="PF01381">
    <property type="entry name" value="HTH_3"/>
    <property type="match status" value="1"/>
</dbReference>
<evidence type="ECO:0000313" key="3">
    <source>
        <dbReference type="Proteomes" id="UP000824102"/>
    </source>
</evidence>
<dbReference type="Gene3D" id="1.10.260.40">
    <property type="entry name" value="lambda repressor-like DNA-binding domains"/>
    <property type="match status" value="1"/>
</dbReference>
<dbReference type="AlphaFoldDB" id="A0A9D2JZZ9"/>
<dbReference type="Pfam" id="PF15919">
    <property type="entry name" value="HicB_lk_antitox"/>
    <property type="match status" value="1"/>
</dbReference>
<dbReference type="PROSITE" id="PS50943">
    <property type="entry name" value="HTH_CROC1"/>
    <property type="match status" value="1"/>
</dbReference>
<dbReference type="InterPro" id="IPR035069">
    <property type="entry name" value="TTHA1013/TTHA0281-like"/>
</dbReference>
<dbReference type="Gene3D" id="3.30.160.250">
    <property type="match status" value="1"/>
</dbReference>
<accession>A0A9D2JZZ9</accession>
<dbReference type="InterPro" id="IPR001387">
    <property type="entry name" value="Cro/C1-type_HTH"/>
</dbReference>
<dbReference type="SUPFAM" id="SSF143100">
    <property type="entry name" value="TTHA1013/TTHA0281-like"/>
    <property type="match status" value="1"/>
</dbReference>
<dbReference type="Proteomes" id="UP000824102">
    <property type="component" value="Unassembled WGS sequence"/>
</dbReference>
<evidence type="ECO:0000259" key="1">
    <source>
        <dbReference type="PROSITE" id="PS50943"/>
    </source>
</evidence>
<organism evidence="2 3">
    <name type="scientific">Candidatus Gallimonas intestinavium</name>
    <dbReference type="NCBI Taxonomy" id="2838603"/>
    <lineage>
        <taxon>Bacteria</taxon>
        <taxon>Bacillati</taxon>
        <taxon>Bacillota</taxon>
        <taxon>Clostridia</taxon>
        <taxon>Candidatus Gallimonas</taxon>
    </lineage>
</organism>
<dbReference type="GO" id="GO:0003677">
    <property type="term" value="F:DNA binding"/>
    <property type="evidence" value="ECO:0007669"/>
    <property type="project" value="InterPro"/>
</dbReference>
<protein>
    <submittedName>
        <fullName evidence="2">Type II toxin-antitoxin system HicB family antitoxin</fullName>
    </submittedName>
</protein>
<sequence>MKPIVYPAVFHKEENAYLVEFPDLPGCITYGNDLIEAFLMAGDALKTWLCDPTDEYPAPTPLSEIKRQEGDLVPLIRPALYRTEYAKQYWIEEAIEKGLDKRGLTQEQACVILGIEPTYLKDILSGTITPTHEMAERIALLLDFDPKIFFLDDEEE</sequence>